<organism evidence="2 3">
    <name type="scientific">Tothia fuscella</name>
    <dbReference type="NCBI Taxonomy" id="1048955"/>
    <lineage>
        <taxon>Eukaryota</taxon>
        <taxon>Fungi</taxon>
        <taxon>Dikarya</taxon>
        <taxon>Ascomycota</taxon>
        <taxon>Pezizomycotina</taxon>
        <taxon>Dothideomycetes</taxon>
        <taxon>Pleosporomycetidae</taxon>
        <taxon>Venturiales</taxon>
        <taxon>Cylindrosympodiaceae</taxon>
        <taxon>Tothia</taxon>
    </lineage>
</organism>
<dbReference type="SMART" id="SM00225">
    <property type="entry name" value="BTB"/>
    <property type="match status" value="1"/>
</dbReference>
<accession>A0A9P4U1R7</accession>
<name>A0A9P4U1R7_9PEZI</name>
<evidence type="ECO:0000259" key="1">
    <source>
        <dbReference type="PROSITE" id="PS50097"/>
    </source>
</evidence>
<dbReference type="Pfam" id="PF00651">
    <property type="entry name" value="BTB"/>
    <property type="match status" value="1"/>
</dbReference>
<dbReference type="PROSITE" id="PS50097">
    <property type="entry name" value="BTB"/>
    <property type="match status" value="1"/>
</dbReference>
<dbReference type="EMBL" id="MU007014">
    <property type="protein sequence ID" value="KAF2434944.1"/>
    <property type="molecule type" value="Genomic_DNA"/>
</dbReference>
<dbReference type="PANTHER" id="PTHR47843:SF5">
    <property type="entry name" value="BTB_POZ DOMAIN PROTEIN"/>
    <property type="match status" value="1"/>
</dbReference>
<keyword evidence="3" id="KW-1185">Reference proteome</keyword>
<dbReference type="SUPFAM" id="SSF54695">
    <property type="entry name" value="POZ domain"/>
    <property type="match status" value="1"/>
</dbReference>
<dbReference type="Proteomes" id="UP000800235">
    <property type="component" value="Unassembled WGS sequence"/>
</dbReference>
<dbReference type="InterPro" id="IPR011333">
    <property type="entry name" value="SKP1/BTB/POZ_sf"/>
</dbReference>
<evidence type="ECO:0000313" key="3">
    <source>
        <dbReference type="Proteomes" id="UP000800235"/>
    </source>
</evidence>
<feature type="domain" description="BTB" evidence="1">
    <location>
        <begin position="19"/>
        <end position="79"/>
    </location>
</feature>
<dbReference type="PANTHER" id="PTHR47843">
    <property type="entry name" value="BTB DOMAIN-CONTAINING PROTEIN-RELATED"/>
    <property type="match status" value="1"/>
</dbReference>
<evidence type="ECO:0000313" key="2">
    <source>
        <dbReference type="EMBL" id="KAF2434944.1"/>
    </source>
</evidence>
<dbReference type="CDD" id="cd18186">
    <property type="entry name" value="BTB_POZ_ZBTB_KLHL-like"/>
    <property type="match status" value="1"/>
</dbReference>
<comment type="caution">
    <text evidence="2">The sequence shown here is derived from an EMBL/GenBank/DDBJ whole genome shotgun (WGS) entry which is preliminary data.</text>
</comment>
<proteinExistence type="predicted"/>
<dbReference type="OrthoDB" id="6359816at2759"/>
<dbReference type="AlphaFoldDB" id="A0A9P4U1R7"/>
<protein>
    <recommendedName>
        <fullName evidence="1">BTB domain-containing protein</fullName>
    </recommendedName>
</protein>
<reference evidence="2" key="1">
    <citation type="journal article" date="2020" name="Stud. Mycol.">
        <title>101 Dothideomycetes genomes: a test case for predicting lifestyles and emergence of pathogens.</title>
        <authorList>
            <person name="Haridas S."/>
            <person name="Albert R."/>
            <person name="Binder M."/>
            <person name="Bloem J."/>
            <person name="Labutti K."/>
            <person name="Salamov A."/>
            <person name="Andreopoulos B."/>
            <person name="Baker S."/>
            <person name="Barry K."/>
            <person name="Bills G."/>
            <person name="Bluhm B."/>
            <person name="Cannon C."/>
            <person name="Castanera R."/>
            <person name="Culley D."/>
            <person name="Daum C."/>
            <person name="Ezra D."/>
            <person name="Gonzalez J."/>
            <person name="Henrissat B."/>
            <person name="Kuo A."/>
            <person name="Liang C."/>
            <person name="Lipzen A."/>
            <person name="Lutzoni F."/>
            <person name="Magnuson J."/>
            <person name="Mondo S."/>
            <person name="Nolan M."/>
            <person name="Ohm R."/>
            <person name="Pangilinan J."/>
            <person name="Park H.-J."/>
            <person name="Ramirez L."/>
            <person name="Alfaro M."/>
            <person name="Sun H."/>
            <person name="Tritt A."/>
            <person name="Yoshinaga Y."/>
            <person name="Zwiers L.-H."/>
            <person name="Turgeon B."/>
            <person name="Goodwin S."/>
            <person name="Spatafora J."/>
            <person name="Crous P."/>
            <person name="Grigoriev I."/>
        </authorList>
    </citation>
    <scope>NUCLEOTIDE SEQUENCE</scope>
    <source>
        <strain evidence="2">CBS 130266</strain>
    </source>
</reference>
<dbReference type="InterPro" id="IPR000210">
    <property type="entry name" value="BTB/POZ_dom"/>
</dbReference>
<dbReference type="Gene3D" id="3.30.710.10">
    <property type="entry name" value="Potassium Channel Kv1.1, Chain A"/>
    <property type="match status" value="1"/>
</dbReference>
<sequence length="228" mass="25622">MATTLSDALRPLLSSGDFSDMTVVCQGKTFKLHKNIVCGQVEFFRNAFDGRFAEAESHEVKLVDDELCAVQAMFEYLYTRVYNNQSDVEASAIILHAHVYSLADKYNIQGLKDMAGNEFSEAIVEEWNTPEFVTTVKIVYESTPPSDRVLRDMVTRVSAKHIKVLINKDGTEDGDDRDVETGNDFEEMMLGQAQFGLDLAKYSAYGEVGLRGRRAKKRKVANLRGLPF</sequence>
<gene>
    <name evidence="2" type="ORF">EJ08DRAFT_722180</name>
</gene>